<sequence>MKPSKNLKQPGALFEKMDQLETLELNGEMISFLPELLFFNHSIQNLCLTEASLADLWAYTAFVDDVKIEKLYLKEIEIEKDCRIFEMLFYGGRLSADYLFLQYEKAPDAEELAFLMDLFGAKQLHLNGEQQKLYVD</sequence>
<organism evidence="1 2">
    <name type="scientific">Croceimicrobium hydrocarbonivorans</name>
    <dbReference type="NCBI Taxonomy" id="2761580"/>
    <lineage>
        <taxon>Bacteria</taxon>
        <taxon>Pseudomonadati</taxon>
        <taxon>Bacteroidota</taxon>
        <taxon>Flavobacteriia</taxon>
        <taxon>Flavobacteriales</taxon>
        <taxon>Owenweeksiaceae</taxon>
        <taxon>Croceimicrobium</taxon>
    </lineage>
</organism>
<accession>A0A7H0VIV7</accession>
<dbReference type="RefSeq" id="WP_210760181.1">
    <property type="nucleotide sequence ID" value="NZ_CP060139.1"/>
</dbReference>
<dbReference type="KEGG" id="chyd:H4K34_07390"/>
<reference evidence="1 2" key="1">
    <citation type="submission" date="2020-08" db="EMBL/GenBank/DDBJ databases">
        <title>Croceimicrobium hydrocarbonivorans gen. nov., sp. nov., a novel marine bacterium isolated from a bacterial consortium that degrades polyethylene terephthalate.</title>
        <authorList>
            <person name="Liu R."/>
        </authorList>
    </citation>
    <scope>NUCLEOTIDE SEQUENCE [LARGE SCALE GENOMIC DNA]</scope>
    <source>
        <strain evidence="1 2">A20-9</strain>
    </source>
</reference>
<evidence type="ECO:0000313" key="1">
    <source>
        <dbReference type="EMBL" id="QNR25655.1"/>
    </source>
</evidence>
<dbReference type="Proteomes" id="UP000516305">
    <property type="component" value="Chromosome"/>
</dbReference>
<keyword evidence="2" id="KW-1185">Reference proteome</keyword>
<dbReference type="EMBL" id="CP060139">
    <property type="protein sequence ID" value="QNR25655.1"/>
    <property type="molecule type" value="Genomic_DNA"/>
</dbReference>
<dbReference type="AlphaFoldDB" id="A0A7H0VIV7"/>
<protein>
    <submittedName>
        <fullName evidence="1">Uncharacterized protein</fullName>
    </submittedName>
</protein>
<proteinExistence type="predicted"/>
<evidence type="ECO:0000313" key="2">
    <source>
        <dbReference type="Proteomes" id="UP000516305"/>
    </source>
</evidence>
<gene>
    <name evidence="1" type="ORF">H4K34_07390</name>
</gene>
<dbReference type="SUPFAM" id="SSF52075">
    <property type="entry name" value="Outer arm dynein light chain 1"/>
    <property type="match status" value="1"/>
</dbReference>
<name>A0A7H0VIV7_9FLAO</name>